<evidence type="ECO:0000313" key="2">
    <source>
        <dbReference type="Proteomes" id="UP000442714"/>
    </source>
</evidence>
<evidence type="ECO:0000313" key="1">
    <source>
        <dbReference type="EMBL" id="MXO89243.1"/>
    </source>
</evidence>
<dbReference type="AlphaFoldDB" id="A0A844ZNH2"/>
<accession>A0A844ZNH2</accession>
<keyword evidence="2" id="KW-1185">Reference proteome</keyword>
<comment type="caution">
    <text evidence="1">The sequence shown here is derived from an EMBL/GenBank/DDBJ whole genome shotgun (WGS) entry which is preliminary data.</text>
</comment>
<proteinExistence type="predicted"/>
<dbReference type="Proteomes" id="UP000442714">
    <property type="component" value="Unassembled WGS sequence"/>
</dbReference>
<reference evidence="1 2" key="1">
    <citation type="submission" date="2019-12" db="EMBL/GenBank/DDBJ databases">
        <title>Genomic-based taxomic classification of the family Erythrobacteraceae.</title>
        <authorList>
            <person name="Xu L."/>
        </authorList>
    </citation>
    <scope>NUCLEOTIDE SEQUENCE [LARGE SCALE GENOMIC DNA]</scope>
    <source>
        <strain evidence="1 2">KCTC 52763</strain>
    </source>
</reference>
<protein>
    <submittedName>
        <fullName evidence="1">Uncharacterized protein</fullName>
    </submittedName>
</protein>
<gene>
    <name evidence="1" type="ORF">GRI41_00205</name>
</gene>
<dbReference type="RefSeq" id="WP_160602663.1">
    <property type="nucleotide sequence ID" value="NZ_WTYX01000001.1"/>
</dbReference>
<sequence length="277" mass="30582">MGNTAPDIQFTHNRIVHDDGKVSFRCSGDLAAWPWLELHPHHPIAVQNLQYWASVEAARQRGTFDGTKWTALTWTRWRSGDAEIGGFAHGVSDIVEENGKQASRLTLFDAQDREICSMLSKGVEFRTRDFEAWRDKAKQSSGATVDLSAFEFAKVETVGSAGVGPALIGPLTGDDTPEANGLMTLENAFPPAHPYMSGSGDHVNATHLAEAAHQFVHLLEEGAPLRVARGDMRFTRYVELGRVFAIRLQERAENRASLVIEQSGHACTEITLNFERV</sequence>
<dbReference type="EMBL" id="WTYX01000001">
    <property type="protein sequence ID" value="MXO89243.1"/>
    <property type="molecule type" value="Genomic_DNA"/>
</dbReference>
<dbReference type="OrthoDB" id="7401506at2"/>
<organism evidence="1 2">
    <name type="scientific">Pontixanthobacter aquaemixtae</name>
    <dbReference type="NCBI Taxonomy" id="1958940"/>
    <lineage>
        <taxon>Bacteria</taxon>
        <taxon>Pseudomonadati</taxon>
        <taxon>Pseudomonadota</taxon>
        <taxon>Alphaproteobacteria</taxon>
        <taxon>Sphingomonadales</taxon>
        <taxon>Erythrobacteraceae</taxon>
        <taxon>Pontixanthobacter</taxon>
    </lineage>
</organism>
<name>A0A844ZNH2_9SPHN</name>